<evidence type="ECO:0000256" key="4">
    <source>
        <dbReference type="ARBA" id="ARBA00022801"/>
    </source>
</evidence>
<name>A0AAW9S426_9BACT</name>
<dbReference type="InterPro" id="IPR037004">
    <property type="entry name" value="Exonuc_VII_ssu_sf"/>
</dbReference>
<dbReference type="GO" id="GO:0009318">
    <property type="term" value="C:exodeoxyribonuclease VII complex"/>
    <property type="evidence" value="ECO:0007669"/>
    <property type="project" value="UniProtKB-UniRule"/>
</dbReference>
<dbReference type="InterPro" id="IPR003761">
    <property type="entry name" value="Exonuc_VII_S"/>
</dbReference>
<keyword evidence="4 7" id="KW-0378">Hydrolase</keyword>
<dbReference type="GO" id="GO:0006308">
    <property type="term" value="P:DNA catabolic process"/>
    <property type="evidence" value="ECO:0007669"/>
    <property type="project" value="UniProtKB-UniRule"/>
</dbReference>
<reference evidence="7 8" key="1">
    <citation type="submission" date="2024-04" db="EMBL/GenBank/DDBJ databases">
        <title>Novel genus in family Flammeovirgaceae.</title>
        <authorList>
            <person name="Nguyen T.H."/>
            <person name="Vuong T.Q."/>
            <person name="Le H."/>
            <person name="Kim S.-G."/>
        </authorList>
    </citation>
    <scope>NUCLEOTIDE SEQUENCE [LARGE SCALE GENOMIC DNA]</scope>
    <source>
        <strain evidence="7 8">JCM 23209</strain>
    </source>
</reference>
<keyword evidence="5" id="KW-0269">Exonuclease</keyword>
<organism evidence="7 8">
    <name type="scientific">Rapidithrix thailandica</name>
    <dbReference type="NCBI Taxonomy" id="413964"/>
    <lineage>
        <taxon>Bacteria</taxon>
        <taxon>Pseudomonadati</taxon>
        <taxon>Bacteroidota</taxon>
        <taxon>Cytophagia</taxon>
        <taxon>Cytophagales</taxon>
        <taxon>Flammeovirgaceae</taxon>
        <taxon>Rapidithrix</taxon>
    </lineage>
</organism>
<dbReference type="Gene3D" id="1.10.287.1040">
    <property type="entry name" value="Exonuclease VII, small subunit"/>
    <property type="match status" value="1"/>
</dbReference>
<dbReference type="GO" id="GO:0008855">
    <property type="term" value="F:exodeoxyribonuclease VII activity"/>
    <property type="evidence" value="ECO:0007669"/>
    <property type="project" value="UniProtKB-UniRule"/>
</dbReference>
<evidence type="ECO:0000256" key="2">
    <source>
        <dbReference type="ARBA" id="ARBA00022490"/>
    </source>
</evidence>
<dbReference type="Proteomes" id="UP001403385">
    <property type="component" value="Unassembled WGS sequence"/>
</dbReference>
<evidence type="ECO:0000256" key="1">
    <source>
        <dbReference type="ARBA" id="ARBA00009998"/>
    </source>
</evidence>
<dbReference type="EMBL" id="JBDKWZ010000005">
    <property type="protein sequence ID" value="MEN7548302.1"/>
    <property type="molecule type" value="Genomic_DNA"/>
</dbReference>
<dbReference type="RefSeq" id="WP_346821081.1">
    <property type="nucleotide sequence ID" value="NZ_JBDKWZ010000005.1"/>
</dbReference>
<dbReference type="SUPFAM" id="SSF116842">
    <property type="entry name" value="XseB-like"/>
    <property type="match status" value="1"/>
</dbReference>
<evidence type="ECO:0000313" key="7">
    <source>
        <dbReference type="EMBL" id="MEN7548302.1"/>
    </source>
</evidence>
<evidence type="ECO:0000313" key="8">
    <source>
        <dbReference type="Proteomes" id="UP001403385"/>
    </source>
</evidence>
<accession>A0AAW9S426</accession>
<dbReference type="Pfam" id="PF02609">
    <property type="entry name" value="Exonuc_VII_S"/>
    <property type="match status" value="1"/>
</dbReference>
<evidence type="ECO:0000256" key="3">
    <source>
        <dbReference type="ARBA" id="ARBA00022722"/>
    </source>
</evidence>
<proteinExistence type="inferred from homology"/>
<dbReference type="NCBIfam" id="TIGR01280">
    <property type="entry name" value="xseB"/>
    <property type="match status" value="1"/>
</dbReference>
<keyword evidence="8" id="KW-1185">Reference proteome</keyword>
<dbReference type="AlphaFoldDB" id="A0AAW9S426"/>
<evidence type="ECO:0000256" key="5">
    <source>
        <dbReference type="ARBA" id="ARBA00022839"/>
    </source>
</evidence>
<protein>
    <recommendedName>
        <fullName evidence="6">Exodeoxyribonuclease VII small subunit</fullName>
        <ecNumber evidence="6">3.1.11.6</ecNumber>
    </recommendedName>
</protein>
<keyword evidence="3" id="KW-0540">Nuclease</keyword>
<sequence length="69" mass="7979">MKTSNSETLTYQKAIEELQSIQEDLAANEIPVDQLAEKVKRAHVLLQFCRGKLRNAEKELKDILNEHEE</sequence>
<keyword evidence="2" id="KW-0963">Cytoplasm</keyword>
<comment type="caution">
    <text evidence="7">The sequence shown here is derived from an EMBL/GenBank/DDBJ whole genome shotgun (WGS) entry which is preliminary data.</text>
</comment>
<dbReference type="EC" id="3.1.11.6" evidence="6"/>
<comment type="similarity">
    <text evidence="1">Belongs to the XseB family.</text>
</comment>
<evidence type="ECO:0000256" key="6">
    <source>
        <dbReference type="NCBIfam" id="TIGR01280"/>
    </source>
</evidence>
<gene>
    <name evidence="7" type="primary">xseB</name>
    <name evidence="7" type="ORF">AAG747_10315</name>
</gene>